<evidence type="ECO:0000313" key="8">
    <source>
        <dbReference type="EMBL" id="MBD2188573.1"/>
    </source>
</evidence>
<dbReference type="Proteomes" id="UP000642094">
    <property type="component" value="Unassembled WGS sequence"/>
</dbReference>
<organism evidence="8 9">
    <name type="scientific">Pseudanabaena mucicola FACHB-723</name>
    <dbReference type="NCBI Taxonomy" id="2692860"/>
    <lineage>
        <taxon>Bacteria</taxon>
        <taxon>Bacillati</taxon>
        <taxon>Cyanobacteriota</taxon>
        <taxon>Cyanophyceae</taxon>
        <taxon>Pseudanabaenales</taxon>
        <taxon>Pseudanabaenaceae</taxon>
        <taxon>Pseudanabaena</taxon>
    </lineage>
</organism>
<dbReference type="PANTHER" id="PTHR33692">
    <property type="entry name" value="RIBOSOME MATURATION FACTOR RIMM"/>
    <property type="match status" value="1"/>
</dbReference>
<keyword evidence="1 5" id="KW-0963">Cytoplasm</keyword>
<dbReference type="InterPro" id="IPR011961">
    <property type="entry name" value="RimM"/>
</dbReference>
<dbReference type="Pfam" id="PF01782">
    <property type="entry name" value="RimM"/>
    <property type="match status" value="1"/>
</dbReference>
<feature type="domain" description="Ribosome maturation factor RimM PRC barrel" evidence="7">
    <location>
        <begin position="107"/>
        <end position="174"/>
    </location>
</feature>
<comment type="subcellular location">
    <subcellularLocation>
        <location evidence="5">Cytoplasm</location>
    </subcellularLocation>
</comment>
<evidence type="ECO:0000256" key="2">
    <source>
        <dbReference type="ARBA" id="ARBA00022517"/>
    </source>
</evidence>
<evidence type="ECO:0000259" key="6">
    <source>
        <dbReference type="Pfam" id="PF01782"/>
    </source>
</evidence>
<protein>
    <recommendedName>
        <fullName evidence="5">Ribosome maturation factor RimM</fullName>
    </recommendedName>
</protein>
<comment type="similarity">
    <text evidence="5">Belongs to the RimM family.</text>
</comment>
<name>A0ABR7ZX94_9CYAN</name>
<gene>
    <name evidence="5 8" type="primary">rimM</name>
    <name evidence="8" type="ORF">H6F41_10490</name>
</gene>
<evidence type="ECO:0000256" key="3">
    <source>
        <dbReference type="ARBA" id="ARBA00022552"/>
    </source>
</evidence>
<dbReference type="Gene3D" id="2.40.30.60">
    <property type="entry name" value="RimM"/>
    <property type="match status" value="1"/>
</dbReference>
<keyword evidence="4 5" id="KW-0143">Chaperone</keyword>
<dbReference type="HAMAP" id="MF_00014">
    <property type="entry name" value="Ribosome_mat_RimM"/>
    <property type="match status" value="1"/>
</dbReference>
<dbReference type="InterPro" id="IPR002676">
    <property type="entry name" value="RimM_N"/>
</dbReference>
<keyword evidence="2 5" id="KW-0690">Ribosome biogenesis</keyword>
<keyword evidence="3 5" id="KW-0698">rRNA processing</keyword>
<dbReference type="InterPro" id="IPR009000">
    <property type="entry name" value="Transl_B-barrel_sf"/>
</dbReference>
<evidence type="ECO:0000313" key="9">
    <source>
        <dbReference type="Proteomes" id="UP000642094"/>
    </source>
</evidence>
<comment type="caution">
    <text evidence="8">The sequence shown here is derived from an EMBL/GenBank/DDBJ whole genome shotgun (WGS) entry which is preliminary data.</text>
</comment>
<dbReference type="SUPFAM" id="SSF50447">
    <property type="entry name" value="Translation proteins"/>
    <property type="match status" value="1"/>
</dbReference>
<proteinExistence type="inferred from homology"/>
<dbReference type="Gene3D" id="2.30.30.240">
    <property type="entry name" value="PRC-barrel domain"/>
    <property type="match status" value="1"/>
</dbReference>
<sequence length="185" mass="21099">MTEDWLMIGKIVSPQGLKGEVRILSYSDFPERFENAGKRWIAASEKDEPQEIMMLSGREVAGKKNLFVVRLEGINDCDRAEALRNYLMFIPTSDRPYLEHNEYMIADLVGCQVYHQTTGKLLGEVISIIAAGNDLLEVRNSYNNEIELIPFVEVIVPFVDIKQKRIEVTPPKGLIDKWLESPLSE</sequence>
<dbReference type="InterPro" id="IPR036976">
    <property type="entry name" value="RimM_N_sf"/>
</dbReference>
<keyword evidence="9" id="KW-1185">Reference proteome</keyword>
<reference evidence="8 9" key="1">
    <citation type="journal article" date="2020" name="ISME J.">
        <title>Comparative genomics reveals insights into cyanobacterial evolution and habitat adaptation.</title>
        <authorList>
            <person name="Chen M.Y."/>
            <person name="Teng W.K."/>
            <person name="Zhao L."/>
            <person name="Hu C.X."/>
            <person name="Zhou Y.K."/>
            <person name="Han B.P."/>
            <person name="Song L.R."/>
            <person name="Shu W.S."/>
        </authorList>
    </citation>
    <scope>NUCLEOTIDE SEQUENCE [LARGE SCALE GENOMIC DNA]</scope>
    <source>
        <strain evidence="8 9">FACHB-723</strain>
    </source>
</reference>
<dbReference type="InterPro" id="IPR011033">
    <property type="entry name" value="PRC_barrel-like_sf"/>
</dbReference>
<dbReference type="InterPro" id="IPR056792">
    <property type="entry name" value="PRC_RimM"/>
</dbReference>
<comment type="function">
    <text evidence="5">An accessory protein needed during the final step in the assembly of 30S ribosomal subunit, possibly for assembly of the head region. Essential for efficient processing of 16S rRNA. May be needed both before and after RbfA during the maturation of 16S rRNA. It has affinity for free ribosomal 30S subunits but not for 70S ribosomes.</text>
</comment>
<dbReference type="EMBL" id="JACJQB010000018">
    <property type="protein sequence ID" value="MBD2188573.1"/>
    <property type="molecule type" value="Genomic_DNA"/>
</dbReference>
<accession>A0ABR7ZX94</accession>
<dbReference type="NCBIfam" id="TIGR02273">
    <property type="entry name" value="16S_RimM"/>
    <property type="match status" value="1"/>
</dbReference>
<evidence type="ECO:0000256" key="5">
    <source>
        <dbReference type="HAMAP-Rule" id="MF_00014"/>
    </source>
</evidence>
<dbReference type="PANTHER" id="PTHR33692:SF1">
    <property type="entry name" value="RIBOSOME MATURATION FACTOR RIMM"/>
    <property type="match status" value="1"/>
</dbReference>
<evidence type="ECO:0000256" key="4">
    <source>
        <dbReference type="ARBA" id="ARBA00023186"/>
    </source>
</evidence>
<feature type="domain" description="RimM N-terminal" evidence="6">
    <location>
        <begin position="8"/>
        <end position="93"/>
    </location>
</feature>
<dbReference type="RefSeq" id="WP_190403423.1">
    <property type="nucleotide sequence ID" value="NZ_JACJQB010000018.1"/>
</dbReference>
<comment type="domain">
    <text evidence="5">The PRC barrel domain binds ribosomal protein uS19.</text>
</comment>
<comment type="subunit">
    <text evidence="5">Binds ribosomal protein uS19.</text>
</comment>
<evidence type="ECO:0000256" key="1">
    <source>
        <dbReference type="ARBA" id="ARBA00022490"/>
    </source>
</evidence>
<dbReference type="SUPFAM" id="SSF50346">
    <property type="entry name" value="PRC-barrel domain"/>
    <property type="match status" value="1"/>
</dbReference>
<evidence type="ECO:0000259" key="7">
    <source>
        <dbReference type="Pfam" id="PF24986"/>
    </source>
</evidence>
<dbReference type="Pfam" id="PF24986">
    <property type="entry name" value="PRC_RimM"/>
    <property type="match status" value="1"/>
</dbReference>